<evidence type="ECO:0000313" key="7">
    <source>
        <dbReference type="Proteomes" id="UP001152656"/>
    </source>
</evidence>
<dbReference type="Gene3D" id="1.10.10.10">
    <property type="entry name" value="Winged helix-like DNA-binding domain superfamily/Winged helix DNA-binding domain"/>
    <property type="match status" value="1"/>
</dbReference>
<dbReference type="PROSITE" id="PS51464">
    <property type="entry name" value="SIS"/>
    <property type="match status" value="1"/>
</dbReference>
<dbReference type="CDD" id="cd05013">
    <property type="entry name" value="SIS_RpiR"/>
    <property type="match status" value="1"/>
</dbReference>
<dbReference type="PANTHER" id="PTHR30514:SF21">
    <property type="entry name" value="RPIR-FAMILY TRANSCRIPTIONAL REGULATOR"/>
    <property type="match status" value="1"/>
</dbReference>
<keyword evidence="1" id="KW-0805">Transcription regulation</keyword>
<evidence type="ECO:0000313" key="6">
    <source>
        <dbReference type="EMBL" id="MDG4981434.1"/>
    </source>
</evidence>
<dbReference type="SUPFAM" id="SSF53697">
    <property type="entry name" value="SIS domain"/>
    <property type="match status" value="1"/>
</dbReference>
<dbReference type="Pfam" id="PF01418">
    <property type="entry name" value="HTH_6"/>
    <property type="match status" value="1"/>
</dbReference>
<dbReference type="InterPro" id="IPR001347">
    <property type="entry name" value="SIS_dom"/>
</dbReference>
<dbReference type="Pfam" id="PF01380">
    <property type="entry name" value="SIS"/>
    <property type="match status" value="1"/>
</dbReference>
<evidence type="ECO:0000256" key="3">
    <source>
        <dbReference type="ARBA" id="ARBA00023163"/>
    </source>
</evidence>
<proteinExistence type="predicted"/>
<dbReference type="InterPro" id="IPR035472">
    <property type="entry name" value="RpiR-like_SIS"/>
</dbReference>
<reference evidence="6" key="1">
    <citation type="submission" date="2022-10" db="EMBL/GenBank/DDBJ databases">
        <authorList>
            <person name="Turner M.S."/>
            <person name="Huang W."/>
        </authorList>
    </citation>
    <scope>NUCLEOTIDE SEQUENCE</scope>
    <source>
        <strain evidence="6">581</strain>
    </source>
</reference>
<evidence type="ECO:0000259" key="5">
    <source>
        <dbReference type="PROSITE" id="PS51464"/>
    </source>
</evidence>
<dbReference type="InterPro" id="IPR046348">
    <property type="entry name" value="SIS_dom_sf"/>
</dbReference>
<dbReference type="AlphaFoldDB" id="A0A9X4NCZ9"/>
<dbReference type="InterPro" id="IPR047640">
    <property type="entry name" value="RpiR-like"/>
</dbReference>
<dbReference type="GO" id="GO:0003700">
    <property type="term" value="F:DNA-binding transcription factor activity"/>
    <property type="evidence" value="ECO:0007669"/>
    <property type="project" value="InterPro"/>
</dbReference>
<dbReference type="InterPro" id="IPR009057">
    <property type="entry name" value="Homeodomain-like_sf"/>
</dbReference>
<dbReference type="PROSITE" id="PS51071">
    <property type="entry name" value="HTH_RPIR"/>
    <property type="match status" value="1"/>
</dbReference>
<dbReference type="GO" id="GO:1901135">
    <property type="term" value="P:carbohydrate derivative metabolic process"/>
    <property type="evidence" value="ECO:0007669"/>
    <property type="project" value="InterPro"/>
</dbReference>
<keyword evidence="2" id="KW-0238">DNA-binding</keyword>
<dbReference type="EMBL" id="JAOWLP010000005">
    <property type="protein sequence ID" value="MDG4981434.1"/>
    <property type="molecule type" value="Genomic_DNA"/>
</dbReference>
<feature type="domain" description="SIS" evidence="5">
    <location>
        <begin position="101"/>
        <end position="239"/>
    </location>
</feature>
<reference evidence="6" key="2">
    <citation type="journal article" date="2023" name="Food Microbiol.">
        <title>Evaluation of the fermentation potential of lactic acid bacteria isolated from herbs, fruits and vegetables as starter cultures in nut-based milk alternatives.</title>
        <authorList>
            <person name="Huang W."/>
            <person name="Dong A."/>
            <person name="Pham H.T."/>
            <person name="Zhou C."/>
            <person name="Huo Z."/>
            <person name="Watjen A.P."/>
            <person name="Prakash S."/>
            <person name="Bang-Berthelsen C.H."/>
            <person name="Turner M.S."/>
        </authorList>
    </citation>
    <scope>NUCLEOTIDE SEQUENCE</scope>
    <source>
        <strain evidence="6">581</strain>
    </source>
</reference>
<comment type="caution">
    <text evidence="6">The sequence shown here is derived from an EMBL/GenBank/DDBJ whole genome shotgun (WGS) entry which is preliminary data.</text>
</comment>
<dbReference type="SUPFAM" id="SSF46689">
    <property type="entry name" value="Homeodomain-like"/>
    <property type="match status" value="1"/>
</dbReference>
<organism evidence="6 7">
    <name type="scientific">Lactococcus lactis</name>
    <dbReference type="NCBI Taxonomy" id="1358"/>
    <lineage>
        <taxon>Bacteria</taxon>
        <taxon>Bacillati</taxon>
        <taxon>Bacillota</taxon>
        <taxon>Bacilli</taxon>
        <taxon>Lactobacillales</taxon>
        <taxon>Streptococcaceae</taxon>
        <taxon>Lactococcus</taxon>
    </lineage>
</organism>
<dbReference type="GO" id="GO:0003677">
    <property type="term" value="F:DNA binding"/>
    <property type="evidence" value="ECO:0007669"/>
    <property type="project" value="UniProtKB-KW"/>
</dbReference>
<dbReference type="InterPro" id="IPR000281">
    <property type="entry name" value="HTH_RpiR"/>
</dbReference>
<evidence type="ECO:0000256" key="1">
    <source>
        <dbReference type="ARBA" id="ARBA00023015"/>
    </source>
</evidence>
<dbReference type="RefSeq" id="WP_278216235.1">
    <property type="nucleotide sequence ID" value="NZ_JAOWLP010000005.1"/>
</dbReference>
<feature type="domain" description="HTH rpiR-type" evidence="4">
    <location>
        <begin position="1"/>
        <end position="67"/>
    </location>
</feature>
<gene>
    <name evidence="6" type="ORF">OGZ39_07160</name>
</gene>
<dbReference type="PANTHER" id="PTHR30514">
    <property type="entry name" value="GLUCOKINASE"/>
    <property type="match status" value="1"/>
</dbReference>
<accession>A0A9X4NCZ9</accession>
<protein>
    <submittedName>
        <fullName evidence="6">MurR/RpiR family transcriptional regulator</fullName>
    </submittedName>
</protein>
<keyword evidence="3" id="KW-0804">Transcription</keyword>
<dbReference type="Proteomes" id="UP001152656">
    <property type="component" value="Unassembled WGS sequence"/>
</dbReference>
<dbReference type="GO" id="GO:0097367">
    <property type="term" value="F:carbohydrate derivative binding"/>
    <property type="evidence" value="ECO:0007669"/>
    <property type="project" value="InterPro"/>
</dbReference>
<evidence type="ECO:0000259" key="4">
    <source>
        <dbReference type="PROSITE" id="PS51071"/>
    </source>
</evidence>
<dbReference type="Gene3D" id="3.40.50.10490">
    <property type="entry name" value="Glucose-6-phosphate isomerase like protein, domain 1"/>
    <property type="match status" value="1"/>
</dbReference>
<evidence type="ECO:0000256" key="2">
    <source>
        <dbReference type="ARBA" id="ARBA00023125"/>
    </source>
</evidence>
<dbReference type="InterPro" id="IPR036388">
    <property type="entry name" value="WH-like_DNA-bd_sf"/>
</dbReference>
<name>A0A9X4NCZ9_9LACT</name>
<sequence>MSKLTNAESYTWKIIQENYEKIPHMSISELAELAHVSLSTVNRTVRKKGFEGYGAFRYSIREKKLPEISGFSTEVLGAIAKNEEEILKTIDGISASAIEKAVRAIDDAEEIILFARGLSTNAASEMMKKLQLWHKRVMIFDEGRTMNYFATFAKAKTLIIAISLFGETKEILKAVKIAKSKKATIIALSAVESSSLVEISDISLVGYKSSLEVNYFALDVHSRLPLYILVRVLFDSYQIYKNK</sequence>